<reference evidence="1 2" key="1">
    <citation type="journal article" date="2015" name="Stand. Genomic Sci.">
        <title>Genomic Encyclopedia of Bacterial and Archaeal Type Strains, Phase III: the genomes of soil and plant-associated and newly described type strains.</title>
        <authorList>
            <person name="Whitman W.B."/>
            <person name="Woyke T."/>
            <person name="Klenk H.P."/>
            <person name="Zhou Y."/>
            <person name="Lilburn T.G."/>
            <person name="Beck B.J."/>
            <person name="De Vos P."/>
            <person name="Vandamme P."/>
            <person name="Eisen J.A."/>
            <person name="Garrity G."/>
            <person name="Hugenholtz P."/>
            <person name="Kyrpides N.C."/>
        </authorList>
    </citation>
    <scope>NUCLEOTIDE SEQUENCE [LARGE SCALE GENOMIC DNA]</scope>
    <source>
        <strain evidence="1 2">CGMCC 1.5364</strain>
    </source>
</reference>
<evidence type="ECO:0000313" key="2">
    <source>
        <dbReference type="Proteomes" id="UP000316225"/>
    </source>
</evidence>
<keyword evidence="2" id="KW-1185">Reference proteome</keyword>
<dbReference type="EMBL" id="VLKU01000001">
    <property type="protein sequence ID" value="TWI37978.1"/>
    <property type="molecule type" value="Genomic_DNA"/>
</dbReference>
<sequence>MQDIYIIGGSNSLLSGGWVANLRAGYSDKFKITNLSIGAATTLIGIYRILCDEVPDGATVVWEYALNESNHRNAGQSLQSLMWHFGWFMELAHRRSLHVLPVVIWTRPEHVKLKHNDYRAAVTEKIDRLGLNCIDAWDPMIAFAEGRQVPVSDLYLDDMHYAPQGGFPAALANLIAAAISTARIPDAQPEYLGKSLRLCTPSGPASEVFENSLFSADVHHLADPLHVEGKGHLLASYVIAANDAGALTVSIGHSLFEVYSLQGAPGYRDPGRLLKHVVHWQTTDDIGFVADNMVLSGDDPEGKPKVQNMFSWRGPLKDKMRQDGYICSLLEV</sequence>
<evidence type="ECO:0000313" key="1">
    <source>
        <dbReference type="EMBL" id="TWI37978.1"/>
    </source>
</evidence>
<dbReference type="SUPFAM" id="SSF52266">
    <property type="entry name" value="SGNH hydrolase"/>
    <property type="match status" value="1"/>
</dbReference>
<organism evidence="1 2">
    <name type="scientific">Paracoccus sulfuroxidans</name>
    <dbReference type="NCBI Taxonomy" id="384678"/>
    <lineage>
        <taxon>Bacteria</taxon>
        <taxon>Pseudomonadati</taxon>
        <taxon>Pseudomonadota</taxon>
        <taxon>Alphaproteobacteria</taxon>
        <taxon>Rhodobacterales</taxon>
        <taxon>Paracoccaceae</taxon>
        <taxon>Paracoccus</taxon>
    </lineage>
</organism>
<protein>
    <recommendedName>
        <fullName evidence="3">Lysophospholipase L1-like esterase</fullName>
    </recommendedName>
</protein>
<dbReference type="OrthoDB" id="7769526at2"/>
<dbReference type="RefSeq" id="WP_145395765.1">
    <property type="nucleotide sequence ID" value="NZ_VLKU01000001.1"/>
</dbReference>
<comment type="caution">
    <text evidence="1">The sequence shown here is derived from an EMBL/GenBank/DDBJ whole genome shotgun (WGS) entry which is preliminary data.</text>
</comment>
<dbReference type="InterPro" id="IPR036514">
    <property type="entry name" value="SGNH_hydro_sf"/>
</dbReference>
<dbReference type="AlphaFoldDB" id="A0A562P0H4"/>
<proteinExistence type="predicted"/>
<dbReference type="Proteomes" id="UP000316225">
    <property type="component" value="Unassembled WGS sequence"/>
</dbReference>
<dbReference type="Gene3D" id="3.40.50.1110">
    <property type="entry name" value="SGNH hydrolase"/>
    <property type="match status" value="1"/>
</dbReference>
<name>A0A562P0H4_9RHOB</name>
<evidence type="ECO:0008006" key="3">
    <source>
        <dbReference type="Google" id="ProtNLM"/>
    </source>
</evidence>
<gene>
    <name evidence="1" type="ORF">IQ24_00112</name>
</gene>
<accession>A0A562P0H4</accession>
<dbReference type="GO" id="GO:0016788">
    <property type="term" value="F:hydrolase activity, acting on ester bonds"/>
    <property type="evidence" value="ECO:0007669"/>
    <property type="project" value="UniProtKB-ARBA"/>
</dbReference>